<keyword evidence="7" id="KW-0788">Thiol protease</keyword>
<comment type="similarity">
    <text evidence="2">Belongs to the peptidase C19 family.</text>
</comment>
<evidence type="ECO:0000256" key="6">
    <source>
        <dbReference type="ARBA" id="ARBA00022801"/>
    </source>
</evidence>
<protein>
    <recommendedName>
        <fullName evidence="3">ubiquitinyl hydrolase 1</fullName>
        <ecNumber evidence="3">3.4.19.12</ecNumber>
    </recommendedName>
</protein>
<comment type="caution">
    <text evidence="10">The sequence shown here is derived from an EMBL/GenBank/DDBJ whole genome shotgun (WGS) entry which is preliminary data.</text>
</comment>
<dbReference type="PROSITE" id="PS50144">
    <property type="entry name" value="MATH"/>
    <property type="match status" value="1"/>
</dbReference>
<accession>A0A540LGS6</accession>
<dbReference type="STRING" id="106549.A0A540LGS6"/>
<dbReference type="Pfam" id="PF22486">
    <property type="entry name" value="MATH_2"/>
    <property type="match status" value="1"/>
</dbReference>
<proteinExistence type="inferred from homology"/>
<keyword evidence="5" id="KW-0833">Ubl conjugation pathway</keyword>
<organism evidence="10 11">
    <name type="scientific">Malus baccata</name>
    <name type="common">Siberian crab apple</name>
    <name type="synonym">Pyrus baccata</name>
    <dbReference type="NCBI Taxonomy" id="106549"/>
    <lineage>
        <taxon>Eukaryota</taxon>
        <taxon>Viridiplantae</taxon>
        <taxon>Streptophyta</taxon>
        <taxon>Embryophyta</taxon>
        <taxon>Tracheophyta</taxon>
        <taxon>Spermatophyta</taxon>
        <taxon>Magnoliopsida</taxon>
        <taxon>eudicotyledons</taxon>
        <taxon>Gunneridae</taxon>
        <taxon>Pentapetalae</taxon>
        <taxon>rosids</taxon>
        <taxon>fabids</taxon>
        <taxon>Rosales</taxon>
        <taxon>Rosaceae</taxon>
        <taxon>Amygdaloideae</taxon>
        <taxon>Maleae</taxon>
        <taxon>Malus</taxon>
    </lineage>
</organism>
<evidence type="ECO:0000313" key="10">
    <source>
        <dbReference type="EMBL" id="TQD85676.1"/>
    </source>
</evidence>
<evidence type="ECO:0000256" key="1">
    <source>
        <dbReference type="ARBA" id="ARBA00000707"/>
    </source>
</evidence>
<dbReference type="EMBL" id="VIEB01000588">
    <property type="protein sequence ID" value="TQD85676.1"/>
    <property type="molecule type" value="Genomic_DNA"/>
</dbReference>
<dbReference type="InterPro" id="IPR002083">
    <property type="entry name" value="MATH/TRAF_dom"/>
</dbReference>
<evidence type="ECO:0000259" key="9">
    <source>
        <dbReference type="PROSITE" id="PS50144"/>
    </source>
</evidence>
<dbReference type="InterPro" id="IPR008974">
    <property type="entry name" value="TRAF-like"/>
</dbReference>
<dbReference type="EC" id="3.4.19.12" evidence="3"/>
<gene>
    <name evidence="10" type="ORF">C1H46_028728</name>
</gene>
<dbReference type="GO" id="GO:0004843">
    <property type="term" value="F:cysteine-type deubiquitinase activity"/>
    <property type="evidence" value="ECO:0007669"/>
    <property type="project" value="UniProtKB-EC"/>
</dbReference>
<evidence type="ECO:0000313" key="11">
    <source>
        <dbReference type="Proteomes" id="UP000315295"/>
    </source>
</evidence>
<dbReference type="Proteomes" id="UP000315295">
    <property type="component" value="Unassembled WGS sequence"/>
</dbReference>
<evidence type="ECO:0000256" key="3">
    <source>
        <dbReference type="ARBA" id="ARBA00012759"/>
    </source>
</evidence>
<dbReference type="PANTHER" id="PTHR46236:SF35">
    <property type="entry name" value="MATH DOMAIN-CONTAINING PROTEIN"/>
    <property type="match status" value="1"/>
</dbReference>
<keyword evidence="8" id="KW-0175">Coiled coil</keyword>
<dbReference type="PANTHER" id="PTHR46236">
    <property type="entry name" value="TRAF-LIKE SUPERFAMILY PROTEIN"/>
    <property type="match status" value="1"/>
</dbReference>
<name>A0A540LGS6_MALBA</name>
<dbReference type="SUPFAM" id="SSF49599">
    <property type="entry name" value="TRAF domain-like"/>
    <property type="match status" value="1"/>
</dbReference>
<keyword evidence="6" id="KW-0378">Hydrolase</keyword>
<evidence type="ECO:0000256" key="4">
    <source>
        <dbReference type="ARBA" id="ARBA00022670"/>
    </source>
</evidence>
<evidence type="ECO:0000256" key="2">
    <source>
        <dbReference type="ARBA" id="ARBA00009085"/>
    </source>
</evidence>
<dbReference type="AlphaFoldDB" id="A0A540LGS6"/>
<dbReference type="InterPro" id="IPR024729">
    <property type="entry name" value="USP7_ICP0-binding_dom"/>
</dbReference>
<dbReference type="InterPro" id="IPR029346">
    <property type="entry name" value="USP_C"/>
</dbReference>
<evidence type="ECO:0000256" key="8">
    <source>
        <dbReference type="ARBA" id="ARBA00023054"/>
    </source>
</evidence>
<dbReference type="Gene3D" id="3.10.20.90">
    <property type="entry name" value="Phosphatidylinositol 3-kinase Catalytic Subunit, Chain A, domain 1"/>
    <property type="match status" value="2"/>
</dbReference>
<keyword evidence="11" id="KW-1185">Reference proteome</keyword>
<sequence>MYAAAEKELAQGDKEFAGQHKDFKAQMELAMKKCQENLLMEADERMLAPHSDLVGGSLPIEGTKHMFNARESEWGYLFFMPLDELYEPSMGYLVNDTVVIEAEIQLNNEQKEEEERREKVLENLYTLVKVARDEDLAEQIGRDFHFDLVDRDKVQGFFIPKKHPFFVFKEAVAKEFGIPVQFQRFWFWTTRQNFTYRLHRPMTPEEESQTVGQLVNVPREFHLQLGDYSELRLFLEADFGLDLRPIPLPDKTNEDILLFFKLYEPEKQELREPIEILSKLNQIVGYSPEEENELYEFQDGDIICFQKSTTHEFNQDYKYFDVPSFLEYVRFRQIVHFRSLDKPTEDDFILEMSRLDTYDDVVKKVAGKFGLEDPTKIRLTAHSCYSQQPKSLPINYWGVEQLKYMLIHYYLVCDILYYEVLDIPLPEVQALKSLKVVFHHATRDELEIHNIRLPKHSTVANVINILKRKVQLSHPSAEIRLLQVYYHKIYRVIPCSEKIDNINERCWTLHAEEISEEDKNLGPHDCLIQVYHFTKETAEDQLMQVNNFGEPFFLIIREGETLAEVKVRLQRKLQVPDKEFLEWTFLFVSFGFIEYLHDSDVVSSRLQRRDVYGRAWEQCLGLEHSENATKRAQLSGAGKELGQHEDINARMGVAVQKCQKRRYLGHHDAELEDGTRPS</sequence>
<dbReference type="Pfam" id="PF12436">
    <property type="entry name" value="USP7_ICP0_bdg"/>
    <property type="match status" value="2"/>
</dbReference>
<dbReference type="InterPro" id="IPR050804">
    <property type="entry name" value="MCC"/>
</dbReference>
<dbReference type="Pfam" id="PF14533">
    <property type="entry name" value="USP7_C2"/>
    <property type="match status" value="1"/>
</dbReference>
<feature type="domain" description="MATH" evidence="9">
    <location>
        <begin position="1"/>
        <end position="104"/>
    </location>
</feature>
<keyword evidence="4" id="KW-0645">Protease</keyword>
<evidence type="ECO:0000256" key="7">
    <source>
        <dbReference type="ARBA" id="ARBA00022807"/>
    </source>
</evidence>
<dbReference type="GO" id="GO:0006508">
    <property type="term" value="P:proteolysis"/>
    <property type="evidence" value="ECO:0007669"/>
    <property type="project" value="UniProtKB-KW"/>
</dbReference>
<dbReference type="Gene3D" id="2.60.210.10">
    <property type="entry name" value="Apoptosis, Tumor Necrosis Factor Receptor Associated Protein 2, Chain A"/>
    <property type="match status" value="1"/>
</dbReference>
<reference evidence="10 11" key="1">
    <citation type="journal article" date="2019" name="G3 (Bethesda)">
        <title>Sequencing of a Wild Apple (Malus baccata) Genome Unravels the Differences Between Cultivated and Wild Apple Species Regarding Disease Resistance and Cold Tolerance.</title>
        <authorList>
            <person name="Chen X."/>
        </authorList>
    </citation>
    <scope>NUCLEOTIDE SEQUENCE [LARGE SCALE GENOMIC DNA]</scope>
    <source>
        <strain evidence="11">cv. Shandingzi</strain>
        <tissue evidence="10">Leaves</tissue>
    </source>
</reference>
<comment type="catalytic activity">
    <reaction evidence="1">
        <text>Thiol-dependent hydrolysis of ester, thioester, amide, peptide and isopeptide bonds formed by the C-terminal Gly of ubiquitin (a 76-residue protein attached to proteins as an intracellular targeting signal).</text>
        <dbReference type="EC" id="3.4.19.12"/>
    </reaction>
</comment>
<evidence type="ECO:0000256" key="5">
    <source>
        <dbReference type="ARBA" id="ARBA00022786"/>
    </source>
</evidence>